<evidence type="ECO:0000313" key="2">
    <source>
        <dbReference type="EMBL" id="KAL2612458.1"/>
    </source>
</evidence>
<gene>
    <name evidence="2" type="ORF">R1flu_024150</name>
</gene>
<keyword evidence="1" id="KW-0732">Signal</keyword>
<sequence length="159" mass="17954">MQSHLALVLLLFFPEVPGPHPAAPGLADFFLLAARAIFTRPCPGRKLNWKIATREFEAGLVDVPLVMVLMEKRFSFCIHSLHLSVPAKRGSKSKKKVEEGRCCLGGWVRRLHSVSAASTEWNRAKKEWQKQYVLLSGAVMRVEGLLLDDSDSRNCLRWK</sequence>
<dbReference type="EMBL" id="JBHFFA010000007">
    <property type="protein sequence ID" value="KAL2612458.1"/>
    <property type="molecule type" value="Genomic_DNA"/>
</dbReference>
<accession>A0ABD1XU22</accession>
<name>A0ABD1XU22_9MARC</name>
<keyword evidence="3" id="KW-1185">Reference proteome</keyword>
<comment type="caution">
    <text evidence="2">The sequence shown here is derived from an EMBL/GenBank/DDBJ whole genome shotgun (WGS) entry which is preliminary data.</text>
</comment>
<dbReference type="Proteomes" id="UP001605036">
    <property type="component" value="Unassembled WGS sequence"/>
</dbReference>
<evidence type="ECO:0000256" key="1">
    <source>
        <dbReference type="SAM" id="SignalP"/>
    </source>
</evidence>
<reference evidence="2 3" key="1">
    <citation type="submission" date="2024-09" db="EMBL/GenBank/DDBJ databases">
        <title>Chromosome-scale assembly of Riccia fluitans.</title>
        <authorList>
            <person name="Paukszto L."/>
            <person name="Sawicki J."/>
            <person name="Karawczyk K."/>
            <person name="Piernik-Szablinska J."/>
            <person name="Szczecinska M."/>
            <person name="Mazdziarz M."/>
        </authorList>
    </citation>
    <scope>NUCLEOTIDE SEQUENCE [LARGE SCALE GENOMIC DNA]</scope>
    <source>
        <strain evidence="2">Rf_01</strain>
        <tissue evidence="2">Aerial parts of the thallus</tissue>
    </source>
</reference>
<feature type="signal peptide" evidence="1">
    <location>
        <begin position="1"/>
        <end position="18"/>
    </location>
</feature>
<proteinExistence type="predicted"/>
<dbReference type="AlphaFoldDB" id="A0ABD1XU22"/>
<protein>
    <submittedName>
        <fullName evidence="2">Uncharacterized protein</fullName>
    </submittedName>
</protein>
<organism evidence="2 3">
    <name type="scientific">Riccia fluitans</name>
    <dbReference type="NCBI Taxonomy" id="41844"/>
    <lineage>
        <taxon>Eukaryota</taxon>
        <taxon>Viridiplantae</taxon>
        <taxon>Streptophyta</taxon>
        <taxon>Embryophyta</taxon>
        <taxon>Marchantiophyta</taxon>
        <taxon>Marchantiopsida</taxon>
        <taxon>Marchantiidae</taxon>
        <taxon>Marchantiales</taxon>
        <taxon>Ricciaceae</taxon>
        <taxon>Riccia</taxon>
    </lineage>
</organism>
<feature type="chain" id="PRO_5044764441" evidence="1">
    <location>
        <begin position="19"/>
        <end position="159"/>
    </location>
</feature>
<evidence type="ECO:0000313" key="3">
    <source>
        <dbReference type="Proteomes" id="UP001605036"/>
    </source>
</evidence>